<accession>A0A7N9DG29</accession>
<proteinExistence type="predicted"/>
<dbReference type="Ensembl" id="ENSMFAT00000085859.1">
    <property type="protein sequence ID" value="ENSMFAP00000062468.1"/>
    <property type="gene ID" value="ENSMFAG00000057700.1"/>
</dbReference>
<reference evidence="1" key="2">
    <citation type="submission" date="2025-08" db="UniProtKB">
        <authorList>
            <consortium name="Ensembl"/>
        </authorList>
    </citation>
    <scope>IDENTIFICATION</scope>
</reference>
<reference evidence="1" key="3">
    <citation type="submission" date="2025-09" db="UniProtKB">
        <authorList>
            <consortium name="Ensembl"/>
        </authorList>
    </citation>
    <scope>IDENTIFICATION</scope>
</reference>
<keyword evidence="2" id="KW-1185">Reference proteome</keyword>
<organism evidence="1 2">
    <name type="scientific">Macaca fascicularis</name>
    <name type="common">Crab-eating macaque</name>
    <name type="synonym">Cynomolgus monkey</name>
    <dbReference type="NCBI Taxonomy" id="9541"/>
    <lineage>
        <taxon>Eukaryota</taxon>
        <taxon>Metazoa</taxon>
        <taxon>Chordata</taxon>
        <taxon>Craniata</taxon>
        <taxon>Vertebrata</taxon>
        <taxon>Euteleostomi</taxon>
        <taxon>Mammalia</taxon>
        <taxon>Eutheria</taxon>
        <taxon>Euarchontoglires</taxon>
        <taxon>Primates</taxon>
        <taxon>Haplorrhini</taxon>
        <taxon>Catarrhini</taxon>
        <taxon>Cercopithecidae</taxon>
        <taxon>Cercopithecinae</taxon>
        <taxon>Macaca</taxon>
    </lineage>
</organism>
<dbReference type="AlphaFoldDB" id="A0A7N9DG29"/>
<protein>
    <submittedName>
        <fullName evidence="1">Uncharacterized protein</fullName>
    </submittedName>
</protein>
<evidence type="ECO:0000313" key="1">
    <source>
        <dbReference type="Ensembl" id="ENSMFAP00000062468.1"/>
    </source>
</evidence>
<sequence length="60" mass="6818">MRHYVKDVLCFYLNYPSFLFLSIFFQGEGTPIPALPSKPTQVSKPNSNVHSSLTFLKVLV</sequence>
<evidence type="ECO:0000313" key="2">
    <source>
        <dbReference type="Proteomes" id="UP000233100"/>
    </source>
</evidence>
<reference evidence="1 2" key="1">
    <citation type="submission" date="2013-03" db="EMBL/GenBank/DDBJ databases">
        <authorList>
            <person name="Warren W."/>
            <person name="Wilson R.K."/>
        </authorList>
    </citation>
    <scope>NUCLEOTIDE SEQUENCE</scope>
</reference>
<name>A0A7N9DG29_MACFA</name>
<dbReference type="Proteomes" id="UP000233100">
    <property type="component" value="Chromosome 14"/>
</dbReference>